<gene>
    <name evidence="2" type="ORF">BWQ96_04028</name>
</gene>
<evidence type="ECO:0000313" key="3">
    <source>
        <dbReference type="Proteomes" id="UP000247409"/>
    </source>
</evidence>
<organism evidence="2 3">
    <name type="scientific">Gracilariopsis chorda</name>
    <dbReference type="NCBI Taxonomy" id="448386"/>
    <lineage>
        <taxon>Eukaryota</taxon>
        <taxon>Rhodophyta</taxon>
        <taxon>Florideophyceae</taxon>
        <taxon>Rhodymeniophycidae</taxon>
        <taxon>Gracilariales</taxon>
        <taxon>Gracilariaceae</taxon>
        <taxon>Gracilariopsis</taxon>
    </lineage>
</organism>
<name>A0A2V3IVL0_9FLOR</name>
<dbReference type="EMBL" id="NBIV01000043">
    <property type="protein sequence ID" value="PXF46151.1"/>
    <property type="molecule type" value="Genomic_DNA"/>
</dbReference>
<feature type="region of interest" description="Disordered" evidence="1">
    <location>
        <begin position="21"/>
        <end position="65"/>
    </location>
</feature>
<dbReference type="AlphaFoldDB" id="A0A2V3IVL0"/>
<dbReference type="Proteomes" id="UP000247409">
    <property type="component" value="Unassembled WGS sequence"/>
</dbReference>
<comment type="caution">
    <text evidence="2">The sequence shown here is derived from an EMBL/GenBank/DDBJ whole genome shotgun (WGS) entry which is preliminary data.</text>
</comment>
<protein>
    <submittedName>
        <fullName evidence="2">Uncharacterized protein</fullName>
    </submittedName>
</protein>
<evidence type="ECO:0000256" key="1">
    <source>
        <dbReference type="SAM" id="MobiDB-lite"/>
    </source>
</evidence>
<keyword evidence="3" id="KW-1185">Reference proteome</keyword>
<proteinExistence type="predicted"/>
<sequence>MPLPPPKLLSCDENDVDQFLSEDENPLCDPNPSLEIQNDFALPPQEPLPMPSDEETGAPASFNLSDDHHLHSVIEETHQTLEQYMDYTIQGSSFTQSSNEDPNFHEAHLQNKAYTRTTSTDFACSKVLEDEVILDNEVKELYADQQRQSANNALNSMN</sequence>
<evidence type="ECO:0000313" key="2">
    <source>
        <dbReference type="EMBL" id="PXF46151.1"/>
    </source>
</evidence>
<accession>A0A2V3IVL0</accession>
<reference evidence="2 3" key="1">
    <citation type="journal article" date="2018" name="Mol. Biol. Evol.">
        <title>Analysis of the draft genome of the red seaweed Gracilariopsis chorda provides insights into genome size evolution in Rhodophyta.</title>
        <authorList>
            <person name="Lee J."/>
            <person name="Yang E.C."/>
            <person name="Graf L."/>
            <person name="Yang J.H."/>
            <person name="Qiu H."/>
            <person name="Zel Zion U."/>
            <person name="Chan C.X."/>
            <person name="Stephens T.G."/>
            <person name="Weber A.P.M."/>
            <person name="Boo G.H."/>
            <person name="Boo S.M."/>
            <person name="Kim K.M."/>
            <person name="Shin Y."/>
            <person name="Jung M."/>
            <person name="Lee S.J."/>
            <person name="Yim H.S."/>
            <person name="Lee J.H."/>
            <person name="Bhattacharya D."/>
            <person name="Yoon H.S."/>
        </authorList>
    </citation>
    <scope>NUCLEOTIDE SEQUENCE [LARGE SCALE GENOMIC DNA]</scope>
    <source>
        <strain evidence="2 3">SKKU-2015</strain>
        <tissue evidence="2">Whole body</tissue>
    </source>
</reference>